<evidence type="ECO:0000256" key="3">
    <source>
        <dbReference type="ARBA" id="ARBA00023163"/>
    </source>
</evidence>
<evidence type="ECO:0000313" key="13">
    <source>
        <dbReference type="EMBL" id="CAB5072772.1"/>
    </source>
</evidence>
<dbReference type="EMBL" id="CAEZXY010000047">
    <property type="protein sequence ID" value="CAB4710890.1"/>
    <property type="molecule type" value="Genomic_DNA"/>
</dbReference>
<evidence type="ECO:0000259" key="4">
    <source>
        <dbReference type="PROSITE" id="PS50977"/>
    </source>
</evidence>
<dbReference type="PRINTS" id="PR00455">
    <property type="entry name" value="HTHTETR"/>
</dbReference>
<dbReference type="PANTHER" id="PTHR30055">
    <property type="entry name" value="HTH-TYPE TRANSCRIPTIONAL REGULATOR RUTR"/>
    <property type="match status" value="1"/>
</dbReference>
<dbReference type="InterPro" id="IPR041474">
    <property type="entry name" value="NicS_C"/>
</dbReference>
<keyword evidence="2" id="KW-0238">DNA-binding</keyword>
<dbReference type="AlphaFoldDB" id="A0A6J5ZVK7"/>
<evidence type="ECO:0000256" key="2">
    <source>
        <dbReference type="ARBA" id="ARBA00023125"/>
    </source>
</evidence>
<dbReference type="SUPFAM" id="SSF48498">
    <property type="entry name" value="Tetracyclin repressor-like, C-terminal domain"/>
    <property type="match status" value="1"/>
</dbReference>
<dbReference type="InterPro" id="IPR036271">
    <property type="entry name" value="Tet_transcr_reg_TetR-rel_C_sf"/>
</dbReference>
<dbReference type="EMBL" id="CAESAL010000090">
    <property type="protein sequence ID" value="CAB4346085.1"/>
    <property type="molecule type" value="Genomic_DNA"/>
</dbReference>
<evidence type="ECO:0000313" key="12">
    <source>
        <dbReference type="EMBL" id="CAB4987923.1"/>
    </source>
</evidence>
<evidence type="ECO:0000313" key="8">
    <source>
        <dbReference type="EMBL" id="CAB4625395.1"/>
    </source>
</evidence>
<dbReference type="InterPro" id="IPR050109">
    <property type="entry name" value="HTH-type_TetR-like_transc_reg"/>
</dbReference>
<dbReference type="EMBL" id="CAEUNJ010000083">
    <property type="protein sequence ID" value="CAB4372570.1"/>
    <property type="molecule type" value="Genomic_DNA"/>
</dbReference>
<evidence type="ECO:0000313" key="9">
    <source>
        <dbReference type="EMBL" id="CAB4710890.1"/>
    </source>
</evidence>
<dbReference type="EMBL" id="CAFBOK010000126">
    <property type="protein sequence ID" value="CAB4987923.1"/>
    <property type="molecule type" value="Genomic_DNA"/>
</dbReference>
<dbReference type="Pfam" id="PF00440">
    <property type="entry name" value="TetR_N"/>
    <property type="match status" value="1"/>
</dbReference>
<dbReference type="InterPro" id="IPR001647">
    <property type="entry name" value="HTH_TetR"/>
</dbReference>
<proteinExistence type="predicted"/>
<dbReference type="Gene3D" id="1.10.357.10">
    <property type="entry name" value="Tetracycline Repressor, domain 2"/>
    <property type="match status" value="1"/>
</dbReference>
<evidence type="ECO:0000313" key="6">
    <source>
        <dbReference type="EMBL" id="CAB4372570.1"/>
    </source>
</evidence>
<protein>
    <submittedName>
        <fullName evidence="5">Unannotated protein</fullName>
    </submittedName>
</protein>
<gene>
    <name evidence="7" type="ORF">UFOPK1762_00643</name>
    <name evidence="8" type="ORF">UFOPK1906_01136</name>
    <name evidence="9" type="ORF">UFOPK2624_01105</name>
    <name evidence="10" type="ORF">UFOPK3010_00256</name>
    <name evidence="5" type="ORF">UFOPK3331_01719</name>
    <name evidence="11" type="ORF">UFOPK3785_00531</name>
    <name evidence="12" type="ORF">UFOPK3927_01129</name>
    <name evidence="6" type="ORF">UFOPK4201_01614</name>
    <name evidence="13" type="ORF">UFOPK4371_00069</name>
</gene>
<dbReference type="EMBL" id="CAEZVC010000069">
    <property type="protein sequence ID" value="CAB4625395.1"/>
    <property type="molecule type" value="Genomic_DNA"/>
</dbReference>
<evidence type="ECO:0000313" key="7">
    <source>
        <dbReference type="EMBL" id="CAB4581281.1"/>
    </source>
</evidence>
<accession>A0A6J5ZVK7</accession>
<dbReference type="Pfam" id="PF17938">
    <property type="entry name" value="TetR_C_29"/>
    <property type="match status" value="1"/>
</dbReference>
<name>A0A6J5ZVK7_9ZZZZ</name>
<organism evidence="5">
    <name type="scientific">freshwater metagenome</name>
    <dbReference type="NCBI Taxonomy" id="449393"/>
    <lineage>
        <taxon>unclassified sequences</taxon>
        <taxon>metagenomes</taxon>
        <taxon>ecological metagenomes</taxon>
    </lineage>
</organism>
<keyword evidence="3" id="KW-0804">Transcription</keyword>
<dbReference type="EMBL" id="CAEZTY010000016">
    <property type="protein sequence ID" value="CAB4581281.1"/>
    <property type="molecule type" value="Genomic_DNA"/>
</dbReference>
<keyword evidence="1" id="KW-0805">Transcription regulation</keyword>
<dbReference type="EMBL" id="CAFAAM010000020">
    <property type="protein sequence ID" value="CAB4795153.1"/>
    <property type="molecule type" value="Genomic_DNA"/>
</dbReference>
<evidence type="ECO:0000313" key="5">
    <source>
        <dbReference type="EMBL" id="CAB4346085.1"/>
    </source>
</evidence>
<sequence>MAVGEGSTPTREVILIEAELCFAENGFDGTSLNDIAGAVGIRRSSVLHHFPSKEAIYKEVFDRALAGWIIQVDEATDSPVQGWEKVDLVLTAGFRFFMENSQFVRIVRREALDGGRRLGVDLGVALRPLFEGAVEYFTTEMNAGTFRRFDAEQLMLTGYGALLSYFSDLPFIEGLLDRDPLAIDALEQRLEHLRAFFRAALQP</sequence>
<dbReference type="PROSITE" id="PS50977">
    <property type="entry name" value="HTH_TETR_2"/>
    <property type="match status" value="1"/>
</dbReference>
<dbReference type="GO" id="GO:0003700">
    <property type="term" value="F:DNA-binding transcription factor activity"/>
    <property type="evidence" value="ECO:0007669"/>
    <property type="project" value="TreeGrafter"/>
</dbReference>
<dbReference type="GO" id="GO:0000976">
    <property type="term" value="F:transcription cis-regulatory region binding"/>
    <property type="evidence" value="ECO:0007669"/>
    <property type="project" value="TreeGrafter"/>
</dbReference>
<evidence type="ECO:0000256" key="1">
    <source>
        <dbReference type="ARBA" id="ARBA00023015"/>
    </source>
</evidence>
<feature type="domain" description="HTH tetR-type" evidence="4">
    <location>
        <begin position="8"/>
        <end position="68"/>
    </location>
</feature>
<evidence type="ECO:0000313" key="11">
    <source>
        <dbReference type="EMBL" id="CAB4946236.1"/>
    </source>
</evidence>
<dbReference type="EMBL" id="CAFBNJ010000018">
    <property type="protein sequence ID" value="CAB4946236.1"/>
    <property type="molecule type" value="Genomic_DNA"/>
</dbReference>
<evidence type="ECO:0000313" key="10">
    <source>
        <dbReference type="EMBL" id="CAB4795153.1"/>
    </source>
</evidence>
<reference evidence="5" key="1">
    <citation type="submission" date="2020-05" db="EMBL/GenBank/DDBJ databases">
        <authorList>
            <person name="Chiriac C."/>
            <person name="Salcher M."/>
            <person name="Ghai R."/>
            <person name="Kavagutti S V."/>
        </authorList>
    </citation>
    <scope>NUCLEOTIDE SEQUENCE</scope>
</reference>
<dbReference type="InterPro" id="IPR009057">
    <property type="entry name" value="Homeodomain-like_sf"/>
</dbReference>
<dbReference type="PANTHER" id="PTHR30055:SF234">
    <property type="entry name" value="HTH-TYPE TRANSCRIPTIONAL REGULATOR BETI"/>
    <property type="match status" value="1"/>
</dbReference>
<dbReference type="EMBL" id="CAFBRD010000002">
    <property type="protein sequence ID" value="CAB5072772.1"/>
    <property type="molecule type" value="Genomic_DNA"/>
</dbReference>
<dbReference type="SUPFAM" id="SSF46689">
    <property type="entry name" value="Homeodomain-like"/>
    <property type="match status" value="1"/>
</dbReference>